<evidence type="ECO:0000256" key="2">
    <source>
        <dbReference type="ARBA" id="ARBA00004123"/>
    </source>
</evidence>
<dbReference type="InterPro" id="IPR014710">
    <property type="entry name" value="RmlC-like_jellyroll"/>
</dbReference>
<comment type="function">
    <text evidence="19">Dioxygenase that catalyzes the first step of DNA base J (beta-d-glucosyl-HOMedU) biosynthesis by converting thymine to 5-hydroxymethyluracil (HOMedU). DNA base J is a hypermodified thymidine residue found in the genome of kinetoplastid parasites, which is localized primarily to repetitive DNA, namely the telomeres, and is implicated in the regulation of antigenic variation. Probably also acts as a DNA helicase. Recognizes and binds specific regions of the genome, hydrolyzes ATP and allows the DNA base J de novo synthesis. Involved in initial synthesis of DNA base J, JBP1 being able to act via the basal level of DNA base J and propagate further synthesis. In contrast to JBP1, it does not specifically bind DNA base J, however it binds chromatin.</text>
</comment>
<evidence type="ECO:0000313" key="25">
    <source>
        <dbReference type="Proteomes" id="UP000318447"/>
    </source>
</evidence>
<evidence type="ECO:0000256" key="4">
    <source>
        <dbReference type="ARBA" id="ARBA00009722"/>
    </source>
</evidence>
<dbReference type="GO" id="GO:0046872">
    <property type="term" value="F:metal ion binding"/>
    <property type="evidence" value="ECO:0007669"/>
    <property type="project" value="UniProtKB-KW"/>
</dbReference>
<dbReference type="VEuPathDB" id="TriTrypDB:LdBPK_140050.1"/>
<evidence type="ECO:0000256" key="18">
    <source>
        <dbReference type="ARBA" id="ARBA00030614"/>
    </source>
</evidence>
<keyword evidence="8" id="KW-0479">Metal-binding</keyword>
<dbReference type="VEuPathDB" id="TriTrypDB:LDHU3_14.0060"/>
<dbReference type="VEuPathDB" id="TriTrypDB:LdBPK_140040.1"/>
<dbReference type="VEuPathDB" id="TriTrypDB:LdCL_140005300"/>
<reference evidence="25" key="1">
    <citation type="submission" date="2019-02" db="EMBL/GenBank/DDBJ databases">
        <title>FDA dAtabase for Regulatory Grade micrObial Sequences (FDA-ARGOS): Supporting development and validation of Infectious Disease Dx tests.</title>
        <authorList>
            <person name="Duncan R."/>
            <person name="Fisher C."/>
            <person name="Tallon L."/>
            <person name="Sadzewicz L."/>
            <person name="Sengamalay N."/>
            <person name="Ott S."/>
            <person name="Godinez A."/>
            <person name="Nagaraj S."/>
            <person name="Vavikolanu K."/>
            <person name="Nadendla S."/>
            <person name="Aluvathingal J."/>
            <person name="Sichtig H."/>
        </authorList>
    </citation>
    <scope>NUCLEOTIDE SEQUENCE [LARGE SCALE GENOMIC DNA]</scope>
    <source>
        <strain evidence="25">FDAARGOS_361</strain>
    </source>
</reference>
<evidence type="ECO:0000256" key="19">
    <source>
        <dbReference type="ARBA" id="ARBA00034466"/>
    </source>
</evidence>
<dbReference type="GO" id="GO:0005634">
    <property type="term" value="C:nucleus"/>
    <property type="evidence" value="ECO:0007669"/>
    <property type="project" value="UniProtKB-SubCell"/>
</dbReference>
<comment type="similarity">
    <text evidence="4">In the C-terminal section; belongs to the SNF2/RAD54 helicase family.</text>
</comment>
<evidence type="ECO:0000256" key="3">
    <source>
        <dbReference type="ARBA" id="ARBA00005360"/>
    </source>
</evidence>
<dbReference type="InterPro" id="IPR000330">
    <property type="entry name" value="SNF2_N"/>
</dbReference>
<dbReference type="Pfam" id="PF12851">
    <property type="entry name" value="Tet_JBP"/>
    <property type="match status" value="1"/>
</dbReference>
<sequence length="1862" mass="206381">MLNGLTRVSTSSELESILDIVQSSGEIAVVFTSPSIGDLETITSETQRRQLRIAGIPRGGYTILPAIPLYDDELLQMCERYTSANEYEKAEMRNSLYMREYPLFTYSIRHQRALFHPADYVSRILQFCSYYVQAPDADVLPLQDKSPFLHISPIKEICKHLRLIARGTPVAPDDSESPVPEQLRLHAESDAEKLAAERATAMSIATSSGGASETEQPSLFSGVAPSALFQKGAVEEVDKDAEDTMEDLTGEETVDAVHSFQAEYLTLDGFELVTKASIYYDREGEGQRIVAVYIPGGVPEDTCRAAAAVLEPAATKKNLRAPTNGGLPPDTGIVGYYDYLTNPTQHKCRETEYSRRNWGLLAQSEPLLKHLDKLYSQLAPMHHHLQRVAIPSQYQLCGTVFSTITVNRNFRTAVHTDKGDFRSGLGVLSVINGEFEGCHLAIKRLKKAFQLKVGDVLLFDTSLEHGNTEVVNPEIHWQRTSVVCYLRTGLMSSVCEMERRKHLNRLILLQLLNTEVRNTTVNINGADSSLPPLFVPTRLASHLAPVQLAALGFIVERTEKQSGCVVAMTMGLGKTLVALTLCFSQLHLAPQADILILTPKPIISHWVDEKNKWGMHGLHFPHFVASDGLNSLEFEQQLLEYERQRNNEKPKLGHIFVINGEYLAGFLRRFKRFTPLLMIVDEGHRVAAKGNKLTESLDRLRCNLRIVLSGTPLQNDASELYRLVGWVNKGVSRVLPPKRFQELANDINQFVEGDDGAFYNAVMAQEYIQDWMRGFVFREMENDLPPLHDYLLICGSSDVQREYEEKLGLTETAMTALKATEHRPHHLSTHPACYLAFISDSYQSMVSGWTVRAQSNTSRPRVSQLEEIDTMRLEQYVQLVENEQLDAFIDLSGKMRVLVDIVLRVQARKEKLIIFSLYVGSQDLIHRTLTALRVCTFTVRGRDSQDRRRRAMQEFSENKDLIVLVLSTKIAAYGLDFTAANHVVLFDSWWNPQVDAQAIARAYRRNQRKPVTVYRLISATENKFVLRSQTRKIALFKCILHERTSRQALPDELEDCAANEKDEERRIFWAKLKTTSLAGDSRALLNVYRYQESLFRDCSPRLVPATVMKRGVRQAKSLHVLQRLLGPVVALYISRCRAKADVAREASLYHAPSIDALKQLPIFAKWPDSALQTWLSHGVMVVHRKGTCIGFACEPPQAARVFWVIAGKVAQVPAKSELCECAGELLHLPPNAPKTGPVVLPAHFLEDSAKAALPSLTPTQERIKESLATYHAGHFVDAERLLLGGGRRRSLRSSANPVLQSLPLRDLRALRLQLRPFVFLQFDAICEDVANSDKVFFLSLGKVLIEDCKNRSSTIISKVSTAVGLETFVPCRFPDYYDQKLRAEAATYCEMWCIPTAALLTLCSAETQLRCAQAATQLLAGKTRRFTPASALRTCPCFAGVSEAAIAAVARALQVRVYCADDTIVASKRAPSTGILVVAGTVVVHSNRKRAPEPLRAGQARYFCECFVKMALEESVISQSSSIVLHGSPGAIFELIEALDTASNDIKIMLDSAQEYVNGQYGAGASNLSKAQNAAAERVRAYKRRRAGAAPTPSPPSTSIDTVDNITVLENELLASLALQLQALHPDTGDEARFDVLRVGELTMVDDDAPSDSRSAAECFSLDDEGRLVTSMPSSVAYVLGTESCGKTDLVHQLEYLTQGLVRTVPTACTPTTGQEVTELSIRSPAGKGKVTVEVRELGGSLVNTWESFIESRKARDGGSGDTSFLLIYVVDGVAPHQLPLASTMFRYLTQGRHAPCAGWPTLIAVQKCASVNAVTAEEVRSFFLDEVEAPANVDVVEVDSWNGIGAGDVLRGIEVVFGGLQ</sequence>
<dbReference type="FunFam" id="3.40.50.300:FF:003412">
    <property type="entry name" value="Bifunctional helicase and thymine dioxygenase JBP2"/>
    <property type="match status" value="1"/>
</dbReference>
<dbReference type="GO" id="GO:0015616">
    <property type="term" value="F:DNA translocase activity"/>
    <property type="evidence" value="ECO:0007669"/>
    <property type="project" value="TreeGrafter"/>
</dbReference>
<evidence type="ECO:0000259" key="23">
    <source>
        <dbReference type="PROSITE" id="PS51194"/>
    </source>
</evidence>
<dbReference type="Gene3D" id="3.60.130.30">
    <property type="match status" value="1"/>
</dbReference>
<dbReference type="Pfam" id="PF00271">
    <property type="entry name" value="Helicase_C"/>
    <property type="match status" value="1"/>
</dbReference>
<proteinExistence type="inferred from homology"/>
<evidence type="ECO:0000256" key="15">
    <source>
        <dbReference type="ARBA" id="ARBA00023004"/>
    </source>
</evidence>
<dbReference type="Gene3D" id="2.60.120.10">
    <property type="entry name" value="Jelly Rolls"/>
    <property type="match status" value="1"/>
</dbReference>
<dbReference type="PROSITE" id="PS51192">
    <property type="entry name" value="HELICASE_ATP_BIND_1"/>
    <property type="match status" value="1"/>
</dbReference>
<dbReference type="GO" id="GO:0003677">
    <property type="term" value="F:DNA binding"/>
    <property type="evidence" value="ECO:0007669"/>
    <property type="project" value="UniProtKB-KW"/>
</dbReference>
<keyword evidence="17" id="KW-0539">Nucleus</keyword>
<keyword evidence="11" id="KW-0347">Helicase</keyword>
<dbReference type="InterPro" id="IPR018490">
    <property type="entry name" value="cNMP-bd_dom_sf"/>
</dbReference>
<evidence type="ECO:0000313" key="24">
    <source>
        <dbReference type="EMBL" id="TPP46188.1"/>
    </source>
</evidence>
<dbReference type="GO" id="GO:0000724">
    <property type="term" value="P:double-strand break repair via homologous recombination"/>
    <property type="evidence" value="ECO:0007669"/>
    <property type="project" value="TreeGrafter"/>
</dbReference>
<feature type="domain" description="Helicase C-terminal" evidence="23">
    <location>
        <begin position="897"/>
        <end position="1057"/>
    </location>
</feature>
<feature type="domain" description="Helicase ATP-binding" evidence="22">
    <location>
        <begin position="555"/>
        <end position="730"/>
    </location>
</feature>
<dbReference type="GO" id="GO:0016787">
    <property type="term" value="F:hydrolase activity"/>
    <property type="evidence" value="ECO:0007669"/>
    <property type="project" value="UniProtKB-KW"/>
</dbReference>
<evidence type="ECO:0000256" key="20">
    <source>
        <dbReference type="ARBA" id="ARBA00047995"/>
    </source>
</evidence>
<keyword evidence="9" id="KW-0547">Nucleotide-binding</keyword>
<dbReference type="VEuPathDB" id="TriTrypDB:LDHU3_14.0070"/>
<keyword evidence="16" id="KW-0238">DNA-binding</keyword>
<evidence type="ECO:0000256" key="9">
    <source>
        <dbReference type="ARBA" id="ARBA00022741"/>
    </source>
</evidence>
<dbReference type="EC" id="1.14.11.6" evidence="5"/>
<dbReference type="Gene3D" id="3.40.50.10810">
    <property type="entry name" value="Tandem AAA-ATPase domain"/>
    <property type="match status" value="1"/>
</dbReference>
<dbReference type="Proteomes" id="UP000318447">
    <property type="component" value="Unassembled WGS sequence"/>
</dbReference>
<dbReference type="InterPro" id="IPR050496">
    <property type="entry name" value="SNF2_RAD54_helicase_repair"/>
</dbReference>
<dbReference type="InterPro" id="IPR049730">
    <property type="entry name" value="SNF2/RAD54-like_C"/>
</dbReference>
<comment type="catalytic activity">
    <reaction evidence="21">
        <text>thymine + 2-oxoglutarate + O2 = 5-hydroxymethyluracil + succinate + CO2</text>
        <dbReference type="Rhea" id="RHEA:10316"/>
        <dbReference type="ChEBI" id="CHEBI:15379"/>
        <dbReference type="ChEBI" id="CHEBI:16526"/>
        <dbReference type="ChEBI" id="CHEBI:16810"/>
        <dbReference type="ChEBI" id="CHEBI:16964"/>
        <dbReference type="ChEBI" id="CHEBI:17821"/>
        <dbReference type="ChEBI" id="CHEBI:30031"/>
        <dbReference type="EC" id="1.14.11.6"/>
    </reaction>
</comment>
<accession>A0A504XEG9</accession>
<keyword evidence="14" id="KW-0560">Oxidoreductase</keyword>
<dbReference type="FunFam" id="3.60.130.30:FF:000001">
    <property type="entry name" value="Bifunctional helicase and thymine dioxygenase JBP2"/>
    <property type="match status" value="1"/>
</dbReference>
<dbReference type="GO" id="GO:0003678">
    <property type="term" value="F:DNA helicase activity"/>
    <property type="evidence" value="ECO:0007669"/>
    <property type="project" value="UniProtKB-EC"/>
</dbReference>
<comment type="catalytic activity">
    <reaction evidence="20">
        <text>ATP + H2O = ADP + phosphate + H(+)</text>
        <dbReference type="Rhea" id="RHEA:13065"/>
        <dbReference type="ChEBI" id="CHEBI:15377"/>
        <dbReference type="ChEBI" id="CHEBI:15378"/>
        <dbReference type="ChEBI" id="CHEBI:30616"/>
        <dbReference type="ChEBI" id="CHEBI:43474"/>
        <dbReference type="ChEBI" id="CHEBI:456216"/>
        <dbReference type="EC" id="3.6.4.12"/>
    </reaction>
</comment>
<dbReference type="GO" id="GO:0005524">
    <property type="term" value="F:ATP binding"/>
    <property type="evidence" value="ECO:0007669"/>
    <property type="project" value="UniProtKB-KW"/>
</dbReference>
<dbReference type="CDD" id="cd18793">
    <property type="entry name" value="SF2_C_SNF"/>
    <property type="match status" value="1"/>
</dbReference>
<evidence type="ECO:0000256" key="12">
    <source>
        <dbReference type="ARBA" id="ARBA00022840"/>
    </source>
</evidence>
<evidence type="ECO:0000256" key="17">
    <source>
        <dbReference type="ARBA" id="ARBA00023242"/>
    </source>
</evidence>
<organism evidence="24 25">
    <name type="scientific">Leishmania donovani</name>
    <dbReference type="NCBI Taxonomy" id="5661"/>
    <lineage>
        <taxon>Eukaryota</taxon>
        <taxon>Discoba</taxon>
        <taxon>Euglenozoa</taxon>
        <taxon>Kinetoplastea</taxon>
        <taxon>Metakinetoplastina</taxon>
        <taxon>Trypanosomatida</taxon>
        <taxon>Trypanosomatidae</taxon>
        <taxon>Leishmaniinae</taxon>
        <taxon>Leishmania</taxon>
    </lineage>
</organism>
<dbReference type="PANTHER" id="PTHR45629">
    <property type="entry name" value="SNF2/RAD54 FAMILY MEMBER"/>
    <property type="match status" value="1"/>
</dbReference>
<keyword evidence="15" id="KW-0408">Iron</keyword>
<dbReference type="EC" id="3.6.4.12" evidence="6"/>
<dbReference type="PROSITE" id="PS51194">
    <property type="entry name" value="HELICASE_CTER"/>
    <property type="match status" value="1"/>
</dbReference>
<dbReference type="Pfam" id="PF00176">
    <property type="entry name" value="SNF2-rel_dom"/>
    <property type="match status" value="1"/>
</dbReference>
<dbReference type="SUPFAM" id="SSF51206">
    <property type="entry name" value="cAMP-binding domain-like"/>
    <property type="match status" value="1"/>
</dbReference>
<keyword evidence="13" id="KW-0223">Dioxygenase</keyword>
<keyword evidence="10" id="KW-0378">Hydrolase</keyword>
<comment type="similarity">
    <text evidence="3">In the N-terminal section; belongs to the TET family. JBP2 subfamily.</text>
</comment>
<keyword evidence="12" id="KW-0067">ATP-binding</keyword>
<dbReference type="GO" id="GO:0007131">
    <property type="term" value="P:reciprocal meiotic recombination"/>
    <property type="evidence" value="ECO:0007669"/>
    <property type="project" value="TreeGrafter"/>
</dbReference>
<dbReference type="InterPro" id="IPR038718">
    <property type="entry name" value="SNF2-like_sf"/>
</dbReference>
<dbReference type="VEuPathDB" id="TriTrypDB:LdCL_140005400"/>
<dbReference type="GO" id="GO:0050341">
    <property type="term" value="F:thymine dioxygenase activity"/>
    <property type="evidence" value="ECO:0007669"/>
    <property type="project" value="UniProtKB-EC"/>
</dbReference>
<evidence type="ECO:0000256" key="13">
    <source>
        <dbReference type="ARBA" id="ARBA00022964"/>
    </source>
</evidence>
<evidence type="ECO:0000256" key="1">
    <source>
        <dbReference type="ARBA" id="ARBA00001954"/>
    </source>
</evidence>
<evidence type="ECO:0000256" key="16">
    <source>
        <dbReference type="ARBA" id="ARBA00023125"/>
    </source>
</evidence>
<dbReference type="FunFam" id="3.40.50.10810:FF:000072">
    <property type="entry name" value="Bifunctional helicase and thymine dioxygenase JBP2"/>
    <property type="match status" value="1"/>
</dbReference>
<evidence type="ECO:0000256" key="10">
    <source>
        <dbReference type="ARBA" id="ARBA00022801"/>
    </source>
</evidence>
<dbReference type="CDD" id="cd17919">
    <property type="entry name" value="DEXHc_Snf"/>
    <property type="match status" value="1"/>
</dbReference>
<dbReference type="Gene3D" id="3.40.50.300">
    <property type="entry name" value="P-loop containing nucleotide triphosphate hydrolases"/>
    <property type="match status" value="2"/>
</dbReference>
<dbReference type="EMBL" id="RHLC01000026">
    <property type="protein sequence ID" value="TPP46188.1"/>
    <property type="molecule type" value="Genomic_DNA"/>
</dbReference>
<dbReference type="InterPro" id="IPR027417">
    <property type="entry name" value="P-loop_NTPase"/>
</dbReference>
<dbReference type="InterPro" id="IPR024779">
    <property type="entry name" value="2OGFeDO_JBP1/TET_oxygenase_dom"/>
</dbReference>
<evidence type="ECO:0000256" key="5">
    <source>
        <dbReference type="ARBA" id="ARBA00012263"/>
    </source>
</evidence>
<evidence type="ECO:0000256" key="7">
    <source>
        <dbReference type="ARBA" id="ARBA00019068"/>
    </source>
</evidence>
<dbReference type="InterPro" id="IPR001650">
    <property type="entry name" value="Helicase_C-like"/>
</dbReference>
<comment type="subcellular location">
    <subcellularLocation>
        <location evidence="2">Nucleus</location>
    </subcellularLocation>
</comment>
<evidence type="ECO:0000259" key="22">
    <source>
        <dbReference type="PROSITE" id="PS51192"/>
    </source>
</evidence>
<dbReference type="SMART" id="SM00490">
    <property type="entry name" value="HELICc"/>
    <property type="match status" value="1"/>
</dbReference>
<dbReference type="GO" id="GO:0070580">
    <property type="term" value="P:base J metabolic process"/>
    <property type="evidence" value="ECO:0007669"/>
    <property type="project" value="UniProtKB-ARBA"/>
</dbReference>
<name>A0A504XEG9_LEIDO</name>
<dbReference type="SUPFAM" id="SSF52540">
    <property type="entry name" value="P-loop containing nucleoside triphosphate hydrolases"/>
    <property type="match status" value="2"/>
</dbReference>
<protein>
    <recommendedName>
        <fullName evidence="7">Bifunctional helicase and thymine dioxygenase JBP2</fullName>
        <ecNumber evidence="5">1.14.11.6</ecNumber>
        <ecNumber evidence="6">3.6.4.12</ecNumber>
    </recommendedName>
    <alternativeName>
        <fullName evidence="18">J-binding protein 2</fullName>
    </alternativeName>
</protein>
<dbReference type="SMART" id="SM00487">
    <property type="entry name" value="DEXDc"/>
    <property type="match status" value="1"/>
</dbReference>
<evidence type="ECO:0000256" key="21">
    <source>
        <dbReference type="ARBA" id="ARBA00048837"/>
    </source>
</evidence>
<evidence type="ECO:0000256" key="14">
    <source>
        <dbReference type="ARBA" id="ARBA00023002"/>
    </source>
</evidence>
<evidence type="ECO:0000256" key="11">
    <source>
        <dbReference type="ARBA" id="ARBA00022806"/>
    </source>
</evidence>
<evidence type="ECO:0000256" key="8">
    <source>
        <dbReference type="ARBA" id="ARBA00022723"/>
    </source>
</evidence>
<comment type="caution">
    <text evidence="24">The sequence shown here is derived from an EMBL/GenBank/DDBJ whole genome shotgun (WGS) entry which is preliminary data.</text>
</comment>
<dbReference type="InterPro" id="IPR014001">
    <property type="entry name" value="Helicase_ATP-bd"/>
</dbReference>
<comment type="cofactor">
    <cofactor evidence="1">
        <name>Fe(2+)</name>
        <dbReference type="ChEBI" id="CHEBI:29033"/>
    </cofactor>
</comment>
<gene>
    <name evidence="24" type="ORF">CGC21_4435</name>
</gene>
<dbReference type="PANTHER" id="PTHR45629:SF7">
    <property type="entry name" value="DNA EXCISION REPAIR PROTEIN ERCC-6-RELATED"/>
    <property type="match status" value="1"/>
</dbReference>
<evidence type="ECO:0000256" key="6">
    <source>
        <dbReference type="ARBA" id="ARBA00012551"/>
    </source>
</evidence>